<dbReference type="Proteomes" id="UP000784294">
    <property type="component" value="Unassembled WGS sequence"/>
</dbReference>
<evidence type="ECO:0000313" key="3">
    <source>
        <dbReference type="Proteomes" id="UP000784294"/>
    </source>
</evidence>
<feature type="region of interest" description="Disordered" evidence="1">
    <location>
        <begin position="36"/>
        <end position="67"/>
    </location>
</feature>
<feature type="compositionally biased region" description="Polar residues" evidence="1">
    <location>
        <begin position="56"/>
        <end position="67"/>
    </location>
</feature>
<feature type="compositionally biased region" description="Polar residues" evidence="1">
    <location>
        <begin position="36"/>
        <end position="47"/>
    </location>
</feature>
<dbReference type="AlphaFoldDB" id="A0A3S5AIL1"/>
<keyword evidence="3" id="KW-1185">Reference proteome</keyword>
<name>A0A3S5AIL1_9PLAT</name>
<protein>
    <submittedName>
        <fullName evidence="2">Uncharacterized protein</fullName>
    </submittedName>
</protein>
<dbReference type="EMBL" id="CAAALY010110779">
    <property type="protein sequence ID" value="VEL30256.1"/>
    <property type="molecule type" value="Genomic_DNA"/>
</dbReference>
<proteinExistence type="predicted"/>
<accession>A0A3S5AIL1</accession>
<gene>
    <name evidence="2" type="ORF">PXEA_LOCUS23696</name>
</gene>
<evidence type="ECO:0000313" key="2">
    <source>
        <dbReference type="EMBL" id="VEL30256.1"/>
    </source>
</evidence>
<reference evidence="2" key="1">
    <citation type="submission" date="2018-11" db="EMBL/GenBank/DDBJ databases">
        <authorList>
            <consortium name="Pathogen Informatics"/>
        </authorList>
    </citation>
    <scope>NUCLEOTIDE SEQUENCE</scope>
</reference>
<sequence length="67" mass="7398">MDEWDWGGGNDKMMMQARPVGVLLHLPSRWTRLVNSSPTSGRLNSGPGSADVIHFQSFSPTPSRTQD</sequence>
<comment type="caution">
    <text evidence="2">The sequence shown here is derived from an EMBL/GenBank/DDBJ whole genome shotgun (WGS) entry which is preliminary data.</text>
</comment>
<evidence type="ECO:0000256" key="1">
    <source>
        <dbReference type="SAM" id="MobiDB-lite"/>
    </source>
</evidence>
<organism evidence="2 3">
    <name type="scientific">Protopolystoma xenopodis</name>
    <dbReference type="NCBI Taxonomy" id="117903"/>
    <lineage>
        <taxon>Eukaryota</taxon>
        <taxon>Metazoa</taxon>
        <taxon>Spiralia</taxon>
        <taxon>Lophotrochozoa</taxon>
        <taxon>Platyhelminthes</taxon>
        <taxon>Monogenea</taxon>
        <taxon>Polyopisthocotylea</taxon>
        <taxon>Polystomatidea</taxon>
        <taxon>Polystomatidae</taxon>
        <taxon>Protopolystoma</taxon>
    </lineage>
</organism>